<organism evidence="2 3">
    <name type="scientific">Lactuca saligna</name>
    <name type="common">Willowleaf lettuce</name>
    <dbReference type="NCBI Taxonomy" id="75948"/>
    <lineage>
        <taxon>Eukaryota</taxon>
        <taxon>Viridiplantae</taxon>
        <taxon>Streptophyta</taxon>
        <taxon>Embryophyta</taxon>
        <taxon>Tracheophyta</taxon>
        <taxon>Spermatophyta</taxon>
        <taxon>Magnoliopsida</taxon>
        <taxon>eudicotyledons</taxon>
        <taxon>Gunneridae</taxon>
        <taxon>Pentapetalae</taxon>
        <taxon>asterids</taxon>
        <taxon>campanulids</taxon>
        <taxon>Asterales</taxon>
        <taxon>Asteraceae</taxon>
        <taxon>Cichorioideae</taxon>
        <taxon>Cichorieae</taxon>
        <taxon>Lactucinae</taxon>
        <taxon>Lactuca</taxon>
    </lineage>
</organism>
<dbReference type="InterPro" id="IPR011042">
    <property type="entry name" value="6-blade_b-propeller_TolB-like"/>
</dbReference>
<dbReference type="FunFam" id="2.120.10.30:FF:000108">
    <property type="entry name" value="NHL domain-containing protein"/>
    <property type="match status" value="1"/>
</dbReference>
<dbReference type="Proteomes" id="UP001177003">
    <property type="component" value="Chromosome 8"/>
</dbReference>
<dbReference type="Pfam" id="PF12452">
    <property type="entry name" value="DUF3685"/>
    <property type="match status" value="1"/>
</dbReference>
<dbReference type="InterPro" id="IPR022552">
    <property type="entry name" value="UPF_Ycf55"/>
</dbReference>
<dbReference type="SUPFAM" id="SSF63825">
    <property type="entry name" value="YWTD domain"/>
    <property type="match status" value="1"/>
</dbReference>
<name>A0AA36EHX7_LACSI</name>
<evidence type="ECO:0000313" key="3">
    <source>
        <dbReference type="Proteomes" id="UP001177003"/>
    </source>
</evidence>
<dbReference type="EMBL" id="OX465084">
    <property type="protein sequence ID" value="CAI9297401.1"/>
    <property type="molecule type" value="Genomic_DNA"/>
</dbReference>
<dbReference type="AlphaFoldDB" id="A0AA36EHX7"/>
<accession>A0AA36EHX7</accession>
<gene>
    <name evidence="2" type="ORF">LSALG_LOCUS36217</name>
</gene>
<dbReference type="Gene3D" id="2.120.10.30">
    <property type="entry name" value="TolB, C-terminal domain"/>
    <property type="match status" value="1"/>
</dbReference>
<keyword evidence="3" id="KW-1185">Reference proteome</keyword>
<dbReference type="PANTHER" id="PTHR36807">
    <property type="entry name" value="PHOSPHOGLYCOLATE PHOSPHATASE"/>
    <property type="match status" value="1"/>
</dbReference>
<evidence type="ECO:0000256" key="1">
    <source>
        <dbReference type="SAM" id="MobiDB-lite"/>
    </source>
</evidence>
<protein>
    <recommendedName>
        <fullName evidence="4">NHL domain-containing protein</fullName>
    </recommendedName>
</protein>
<reference evidence="2" key="1">
    <citation type="submission" date="2023-04" db="EMBL/GenBank/DDBJ databases">
        <authorList>
            <person name="Vijverberg K."/>
            <person name="Xiong W."/>
            <person name="Schranz E."/>
        </authorList>
    </citation>
    <scope>NUCLEOTIDE SEQUENCE</scope>
</reference>
<dbReference type="PANTHER" id="PTHR36807:SF2">
    <property type="entry name" value="PHOSPHOGLYCOLATE PHOSPHATASE"/>
    <property type="match status" value="1"/>
</dbReference>
<proteinExistence type="predicted"/>
<sequence>MTEYVAVLPFMKFPVYGNSFTELSFMPNGLCAQTRSRKCYAACGRATQNHHKPGGFCITNLKVNHKQKVTSMKCYCLGTLISTNGDPSVWIPVIDQVLLMSSIFLTHLAGVIPADGPFSTSRRNKSSDTVDPDGTPISGSGVKNDKGKEVSLELSWDTVENKLINSITAIEHGTKLENETMESGQTANKSSSLSAIAEGPRFRLMLASFHWLKNEVDNIYRSTSTSDMKNLQKVFSETLQRSSLSICTNWLKEELLLRNKRSMKELPLRLFEKLKGDDSVVQMVKKSGKEDLYTELLYILRFDSVSQDSRYDDNFFGCWGVSVLEDLVITLSDGIASIYLELISVDSDMSNDINDLGLNLCTLSTRALQRLRNEVSLNQWFVQNMETVVSMYEDRFDLRVLESRRVLESSKGNSGKFGWLKKIGVRKSTPLPLVSPLLCYAVISCVRVPVKRTKELRGLVGWRYYFSLYLELSDIGMPFVRTVAAKISDAVSFFLVCLIGRSLGLIYTGIRQSLSQIRLRLYNQIRFGFLINSTPGERRVVHCYTSTTMVMRSVGRWYHILRKYQTSRRVLNSVALYSCRKINNGGLIHKQHTHRFSTVPESCRTSPSEVDLLSTFIRSSLNELEGPSHCWFNRSTTTKDLTGKNGVFLVVAGAFLESGHNSTFMFEKVKSLQQRHPSLNVMGFQVCKSVSSDVVCSHLAKTIMSEYITFPILVSTKSLSEMSDKMGYIIFKGMEGPLLLHDKDVDFEILETAIKELIFQQKEKPGLLHNLRGSWVKPLDALKEPYLCSPLQNLLLYFPGCIEVDEVNERLFLSDTNHHRIIVFDGNGNILDCIGSSPGFEDGEFESSKIIRPAALFYHNEDDYLYFVDSENHAIRRADMESRTVETLYPKPNVSETKSGLVSWIIDKLWSTKDIPSNSEEVDPKLLFYPWHLLKSLENDLFILNHSLETLWILDLSSGIIKEVVKGSAKIIEICGHLIKEKSSLVKEIPPSQLPQNNFSVEGISHAGLLSSVATFQDNIVICDTDGQVVLKYNKTCDSMTSFEFSNFGMLGLPYWLVPPMESAYAAGFGVAGLPLDHIQHFSLLPGRIDIRMKVEIPQDTELVEPLDEACIWRQTRGTATETLGAENKAESTEKVGVAQQWYDELDELASLTQKQVDAEEDKNMSDSRVQDGNVFIDCAVNTSPGTSEVIINAALYLRIKSGDDSKKKQEVGRLIDALNLSGKGNNVFLRPLHVKLKINSLDHPKADNSKDIILTESAIQVNVSLK</sequence>
<evidence type="ECO:0008006" key="4">
    <source>
        <dbReference type="Google" id="ProtNLM"/>
    </source>
</evidence>
<evidence type="ECO:0000313" key="2">
    <source>
        <dbReference type="EMBL" id="CAI9297401.1"/>
    </source>
</evidence>
<feature type="region of interest" description="Disordered" evidence="1">
    <location>
        <begin position="117"/>
        <end position="146"/>
    </location>
</feature>